<evidence type="ECO:0000256" key="1">
    <source>
        <dbReference type="SAM" id="MobiDB-lite"/>
    </source>
</evidence>
<keyword evidence="2" id="KW-0732">Signal</keyword>
<feature type="region of interest" description="Disordered" evidence="1">
    <location>
        <begin position="115"/>
        <end position="210"/>
    </location>
</feature>
<dbReference type="EMBL" id="JAVFKY010000002">
    <property type="protein sequence ID" value="KAK5580237.1"/>
    <property type="molecule type" value="Genomic_DNA"/>
</dbReference>
<feature type="compositionally biased region" description="Polar residues" evidence="1">
    <location>
        <begin position="124"/>
        <end position="139"/>
    </location>
</feature>
<name>A0AAN7YXR5_9MYCE</name>
<dbReference type="AlphaFoldDB" id="A0AAN7YXR5"/>
<organism evidence="3 4">
    <name type="scientific">Dictyostelium firmibasis</name>
    <dbReference type="NCBI Taxonomy" id="79012"/>
    <lineage>
        <taxon>Eukaryota</taxon>
        <taxon>Amoebozoa</taxon>
        <taxon>Evosea</taxon>
        <taxon>Eumycetozoa</taxon>
        <taxon>Dictyostelia</taxon>
        <taxon>Dictyosteliales</taxon>
        <taxon>Dictyosteliaceae</taxon>
        <taxon>Dictyostelium</taxon>
    </lineage>
</organism>
<protein>
    <submittedName>
        <fullName evidence="3">Uncharacterized protein</fullName>
    </submittedName>
</protein>
<gene>
    <name evidence="3" type="ORF">RB653_000252</name>
</gene>
<evidence type="ECO:0000256" key="2">
    <source>
        <dbReference type="SAM" id="SignalP"/>
    </source>
</evidence>
<dbReference type="Proteomes" id="UP001344447">
    <property type="component" value="Unassembled WGS sequence"/>
</dbReference>
<keyword evidence="4" id="KW-1185">Reference proteome</keyword>
<sequence>MKLLSKLVLTLALVTYVSANERYVYINWDDPPHDVTFYEGDILKFTTKDGRNSTISLVGDNENSDKSFDGVLNENQSSFVQKPLPPGEFTFQDLNTGRKSFIKIKKSNELAKEVRPIDRLKNNADATNNENAKPNTEASPKSDATAASPKSDAKATSPKTDAKEASPKTDTKSTTQKPSSDSSSSKTKVEAANDNAATNQDDHVEKGASSALKASLSLISAACVLSLGYLL</sequence>
<feature type="compositionally biased region" description="Low complexity" evidence="1">
    <location>
        <begin position="172"/>
        <end position="199"/>
    </location>
</feature>
<feature type="signal peptide" evidence="2">
    <location>
        <begin position="1"/>
        <end position="19"/>
    </location>
</feature>
<feature type="chain" id="PRO_5042839766" evidence="2">
    <location>
        <begin position="20"/>
        <end position="231"/>
    </location>
</feature>
<proteinExistence type="predicted"/>
<comment type="caution">
    <text evidence="3">The sequence shown here is derived from an EMBL/GenBank/DDBJ whole genome shotgun (WGS) entry which is preliminary data.</text>
</comment>
<evidence type="ECO:0000313" key="3">
    <source>
        <dbReference type="EMBL" id="KAK5580237.1"/>
    </source>
</evidence>
<accession>A0AAN7YXR5</accession>
<reference evidence="3 4" key="1">
    <citation type="submission" date="2023-11" db="EMBL/GenBank/DDBJ databases">
        <title>Dfirmibasis_genome.</title>
        <authorList>
            <person name="Edelbroek B."/>
            <person name="Kjellin J."/>
            <person name="Jerlstrom-Hultqvist J."/>
            <person name="Soderbom F."/>
        </authorList>
    </citation>
    <scope>NUCLEOTIDE SEQUENCE [LARGE SCALE GENOMIC DNA]</scope>
    <source>
        <strain evidence="3 4">TNS-C-14</strain>
    </source>
</reference>
<feature type="compositionally biased region" description="Basic and acidic residues" evidence="1">
    <location>
        <begin position="160"/>
        <end position="171"/>
    </location>
</feature>
<evidence type="ECO:0000313" key="4">
    <source>
        <dbReference type="Proteomes" id="UP001344447"/>
    </source>
</evidence>